<dbReference type="InterPro" id="IPR004342">
    <property type="entry name" value="EXS_C"/>
</dbReference>
<dbReference type="AlphaFoldDB" id="A0A8X7ZJP7"/>
<evidence type="ECO:0000259" key="6">
    <source>
        <dbReference type="PROSITE" id="PS51380"/>
    </source>
</evidence>
<sequence>MLMYAANIYFWRRYRINYSFIFGFKQGTELGYREVLLLDFGLAVLSFASVLANLDMEIDPKTNDYQALTELVPLSLFVVSFQDSFLADQLTSQVYPHRDYKRRQNNCKTNDVYDTFYFIVAVIPFWSRLLQVCNLNLLRYQELFKISNCFKGLLLLKTAYSLNKGLGWKIFASVSSVIAALYGTYGDLVMDWGLLQSLSKNWLLRDKLLIPYRSVYFVAMVLNVLLRFAWLRTVLNFRLPFLHRQSLIAIVASLEIIRRGIWNFFRLENEHLHNVGKYLAFKAVPLPFEYSMRQEKHELISAWDQLKRFPVVSSRVLVSSLVAKRGSLSHKTPRRADQDYCFLLARYLGLENEYLNNVGKYREFKSVPIPFDYNAGEARHDLIIESEQNQ</sequence>
<dbReference type="PANTHER" id="PTHR10783">
    <property type="entry name" value="XENOTROPIC AND POLYTROPIC RETROVIRUS RECEPTOR 1-RELATED"/>
    <property type="match status" value="1"/>
</dbReference>
<dbReference type="EMBL" id="JAAWWB010000012">
    <property type="protein sequence ID" value="KAG6769062.1"/>
    <property type="molecule type" value="Genomic_DNA"/>
</dbReference>
<dbReference type="PROSITE" id="PS51380">
    <property type="entry name" value="EXS"/>
    <property type="match status" value="1"/>
</dbReference>
<feature type="domain" description="EXS" evidence="6">
    <location>
        <begin position="108"/>
        <end position="298"/>
    </location>
</feature>
<keyword evidence="4 5" id="KW-0472">Membrane</keyword>
<evidence type="ECO:0000256" key="1">
    <source>
        <dbReference type="ARBA" id="ARBA00004141"/>
    </source>
</evidence>
<dbReference type="PANTHER" id="PTHR10783:SF4">
    <property type="entry name" value="PHOSPHATE TRANSPORTER PHO1 HOMOLOG 3"/>
    <property type="match status" value="1"/>
</dbReference>
<feature type="transmembrane region" description="Helical" evidence="5">
    <location>
        <begin position="166"/>
        <end position="185"/>
    </location>
</feature>
<keyword evidence="3 5" id="KW-1133">Transmembrane helix</keyword>
<protein>
    <recommendedName>
        <fullName evidence="6">EXS domain-containing protein</fullName>
    </recommendedName>
</protein>
<proteinExistence type="predicted"/>
<dbReference type="GO" id="GO:0005886">
    <property type="term" value="C:plasma membrane"/>
    <property type="evidence" value="ECO:0007669"/>
    <property type="project" value="TreeGrafter"/>
</dbReference>
<accession>A0A8X7ZJP7</accession>
<feature type="transmembrane region" description="Helical" evidence="5">
    <location>
        <begin position="210"/>
        <end position="230"/>
    </location>
</feature>
<dbReference type="GO" id="GO:0016036">
    <property type="term" value="P:cellular response to phosphate starvation"/>
    <property type="evidence" value="ECO:0007669"/>
    <property type="project" value="TreeGrafter"/>
</dbReference>
<dbReference type="GO" id="GO:0006817">
    <property type="term" value="P:phosphate ion transport"/>
    <property type="evidence" value="ECO:0007669"/>
    <property type="project" value="TreeGrafter"/>
</dbReference>
<keyword evidence="8" id="KW-1185">Reference proteome</keyword>
<comment type="subcellular location">
    <subcellularLocation>
        <location evidence="1">Membrane</location>
        <topology evidence="1">Multi-pass membrane protein</topology>
    </subcellularLocation>
</comment>
<dbReference type="GO" id="GO:0000822">
    <property type="term" value="F:inositol hexakisphosphate binding"/>
    <property type="evidence" value="ECO:0007669"/>
    <property type="project" value="TreeGrafter"/>
</dbReference>
<comment type="caution">
    <text evidence="7">The sequence shown here is derived from an EMBL/GenBank/DDBJ whole genome shotgun (WGS) entry which is preliminary data.</text>
</comment>
<name>A0A8X7ZJP7_POPTO</name>
<feature type="transmembrane region" description="Helical" evidence="5">
    <location>
        <begin position="116"/>
        <end position="138"/>
    </location>
</feature>
<organism evidence="7 8">
    <name type="scientific">Populus tomentosa</name>
    <name type="common">Chinese white poplar</name>
    <dbReference type="NCBI Taxonomy" id="118781"/>
    <lineage>
        <taxon>Eukaryota</taxon>
        <taxon>Viridiplantae</taxon>
        <taxon>Streptophyta</taxon>
        <taxon>Embryophyta</taxon>
        <taxon>Tracheophyta</taxon>
        <taxon>Spermatophyta</taxon>
        <taxon>Magnoliopsida</taxon>
        <taxon>eudicotyledons</taxon>
        <taxon>Gunneridae</taxon>
        <taxon>Pentapetalae</taxon>
        <taxon>rosids</taxon>
        <taxon>fabids</taxon>
        <taxon>Malpighiales</taxon>
        <taxon>Salicaceae</taxon>
        <taxon>Saliceae</taxon>
        <taxon>Populus</taxon>
    </lineage>
</organism>
<keyword evidence="2 5" id="KW-0812">Transmembrane</keyword>
<evidence type="ECO:0000256" key="3">
    <source>
        <dbReference type="ARBA" id="ARBA00022989"/>
    </source>
</evidence>
<dbReference type="GO" id="GO:0005802">
    <property type="term" value="C:trans-Golgi network"/>
    <property type="evidence" value="ECO:0007669"/>
    <property type="project" value="TreeGrafter"/>
</dbReference>
<reference evidence="7" key="1">
    <citation type="journal article" date="2020" name="bioRxiv">
        <title>Hybrid origin of Populus tomentosa Carr. identified through genome sequencing and phylogenomic analysis.</title>
        <authorList>
            <person name="An X."/>
            <person name="Gao K."/>
            <person name="Chen Z."/>
            <person name="Li J."/>
            <person name="Yang X."/>
            <person name="Yang X."/>
            <person name="Zhou J."/>
            <person name="Guo T."/>
            <person name="Zhao T."/>
            <person name="Huang S."/>
            <person name="Miao D."/>
            <person name="Khan W.U."/>
            <person name="Rao P."/>
            <person name="Ye M."/>
            <person name="Lei B."/>
            <person name="Liao W."/>
            <person name="Wang J."/>
            <person name="Ji L."/>
            <person name="Li Y."/>
            <person name="Guo B."/>
            <person name="Mustafa N.S."/>
            <person name="Li S."/>
            <person name="Yun Q."/>
            <person name="Keller S.R."/>
            <person name="Mao J."/>
            <person name="Zhang R."/>
            <person name="Strauss S.H."/>
        </authorList>
    </citation>
    <scope>NUCLEOTIDE SEQUENCE</scope>
    <source>
        <strain evidence="7">GM15</strain>
        <tissue evidence="7">Leaf</tissue>
    </source>
</reference>
<gene>
    <name evidence="7" type="ORF">POTOM_024677</name>
</gene>
<evidence type="ECO:0000256" key="2">
    <source>
        <dbReference type="ARBA" id="ARBA00022692"/>
    </source>
</evidence>
<evidence type="ECO:0000256" key="4">
    <source>
        <dbReference type="ARBA" id="ARBA00023136"/>
    </source>
</evidence>
<evidence type="ECO:0000256" key="5">
    <source>
        <dbReference type="SAM" id="Phobius"/>
    </source>
</evidence>
<dbReference type="Pfam" id="PF03124">
    <property type="entry name" value="EXS"/>
    <property type="match status" value="1"/>
</dbReference>
<feature type="transmembrane region" description="Helical" evidence="5">
    <location>
        <begin position="35"/>
        <end position="54"/>
    </location>
</feature>
<dbReference type="OrthoDB" id="9970435at2759"/>
<evidence type="ECO:0000313" key="7">
    <source>
        <dbReference type="EMBL" id="KAG6769062.1"/>
    </source>
</evidence>
<evidence type="ECO:0000313" key="8">
    <source>
        <dbReference type="Proteomes" id="UP000886885"/>
    </source>
</evidence>
<dbReference type="Proteomes" id="UP000886885">
    <property type="component" value="Chromosome 6D"/>
</dbReference>